<reference evidence="2" key="2">
    <citation type="journal article" date="2015" name="Data Brief">
        <title>Shoot transcriptome of the giant reed, Arundo donax.</title>
        <authorList>
            <person name="Barrero R.A."/>
            <person name="Guerrero F.D."/>
            <person name="Moolhuijzen P."/>
            <person name="Goolsby J.A."/>
            <person name="Tidwell J."/>
            <person name="Bellgard S.E."/>
            <person name="Bellgard M.I."/>
        </authorList>
    </citation>
    <scope>NUCLEOTIDE SEQUENCE</scope>
    <source>
        <tissue evidence="2">Shoot tissue taken approximately 20 cm above the soil surface</tissue>
    </source>
</reference>
<organism evidence="2">
    <name type="scientific">Arundo donax</name>
    <name type="common">Giant reed</name>
    <name type="synonym">Donax arundinaceus</name>
    <dbReference type="NCBI Taxonomy" id="35708"/>
    <lineage>
        <taxon>Eukaryota</taxon>
        <taxon>Viridiplantae</taxon>
        <taxon>Streptophyta</taxon>
        <taxon>Embryophyta</taxon>
        <taxon>Tracheophyta</taxon>
        <taxon>Spermatophyta</taxon>
        <taxon>Magnoliopsida</taxon>
        <taxon>Liliopsida</taxon>
        <taxon>Poales</taxon>
        <taxon>Poaceae</taxon>
        <taxon>PACMAD clade</taxon>
        <taxon>Arundinoideae</taxon>
        <taxon>Arundineae</taxon>
        <taxon>Arundo</taxon>
    </lineage>
</organism>
<reference evidence="2" key="1">
    <citation type="submission" date="2014-09" db="EMBL/GenBank/DDBJ databases">
        <authorList>
            <person name="Magalhaes I.L.F."/>
            <person name="Oliveira U."/>
            <person name="Santos F.R."/>
            <person name="Vidigal T.H.D.A."/>
            <person name="Brescovit A.D."/>
            <person name="Santos A.J."/>
        </authorList>
    </citation>
    <scope>NUCLEOTIDE SEQUENCE</scope>
    <source>
        <tissue evidence="2">Shoot tissue taken approximately 20 cm above the soil surface</tissue>
    </source>
</reference>
<protein>
    <submittedName>
        <fullName evidence="2">Uncharacterized protein</fullName>
    </submittedName>
</protein>
<dbReference type="AlphaFoldDB" id="A0A0A9APP7"/>
<evidence type="ECO:0000313" key="2">
    <source>
        <dbReference type="EMBL" id="JAD51863.1"/>
    </source>
</evidence>
<accession>A0A0A9APP7</accession>
<proteinExistence type="predicted"/>
<dbReference type="EMBL" id="GBRH01246032">
    <property type="protein sequence ID" value="JAD51863.1"/>
    <property type="molecule type" value="Transcribed_RNA"/>
</dbReference>
<keyword evidence="1" id="KW-0472">Membrane</keyword>
<sequence>MLVIDVSFFLYAGFILKGVLLFKNYFSALL</sequence>
<feature type="transmembrane region" description="Helical" evidence="1">
    <location>
        <begin position="6"/>
        <end position="26"/>
    </location>
</feature>
<name>A0A0A9APP7_ARUDO</name>
<evidence type="ECO:0000256" key="1">
    <source>
        <dbReference type="SAM" id="Phobius"/>
    </source>
</evidence>
<keyword evidence="1" id="KW-0812">Transmembrane</keyword>
<keyword evidence="1" id="KW-1133">Transmembrane helix</keyword>